<dbReference type="Pfam" id="PF02566">
    <property type="entry name" value="OsmC"/>
    <property type="match status" value="1"/>
</dbReference>
<dbReference type="InterPro" id="IPR036102">
    <property type="entry name" value="OsmC/Ohrsf"/>
</dbReference>
<dbReference type="PANTHER" id="PTHR42830">
    <property type="entry name" value="OSMOTICALLY INDUCIBLE FAMILY PROTEIN"/>
    <property type="match status" value="1"/>
</dbReference>
<dbReference type="NCBIfam" id="TIGR03562">
    <property type="entry name" value="osmo_induc_OsmC"/>
    <property type="match status" value="1"/>
</dbReference>
<dbReference type="InterPro" id="IPR003718">
    <property type="entry name" value="OsmC/Ohr_fam"/>
</dbReference>
<dbReference type="GO" id="GO:0006979">
    <property type="term" value="P:response to oxidative stress"/>
    <property type="evidence" value="ECO:0007669"/>
    <property type="project" value="InterPro"/>
</dbReference>
<protein>
    <submittedName>
        <fullName evidence="1">Osmotically inducible protein OsmC</fullName>
    </submittedName>
</protein>
<evidence type="ECO:0000313" key="1">
    <source>
        <dbReference type="EMBL" id="EFG83952.1"/>
    </source>
</evidence>
<reference evidence="1 2" key="1">
    <citation type="journal article" date="2010" name="J. Bacteriol.">
        <title>Genome sequence of a cellulose-producing bacterium, Gluconacetobacter hansenii ATCC 23769.</title>
        <authorList>
            <person name="Iyer P.R."/>
            <person name="Geib S.M."/>
            <person name="Catchmark J."/>
            <person name="Kao T.H."/>
            <person name="Tien M."/>
        </authorList>
    </citation>
    <scope>NUCLEOTIDE SEQUENCE [LARGE SCALE GENOMIC DNA]</scope>
    <source>
        <strain evidence="1 2">ATCC 23769</strain>
    </source>
</reference>
<dbReference type="PANTHER" id="PTHR42830:SF1">
    <property type="entry name" value="OSMOTICALLY INDUCIBLE FAMILY PROTEIN"/>
    <property type="match status" value="1"/>
</dbReference>
<dbReference type="GO" id="GO:0004601">
    <property type="term" value="F:peroxidase activity"/>
    <property type="evidence" value="ECO:0007669"/>
    <property type="project" value="InterPro"/>
</dbReference>
<dbReference type="Proteomes" id="UP000006468">
    <property type="component" value="Chromosome"/>
</dbReference>
<organism evidence="1 2">
    <name type="scientific">Novacetimonas hansenii ATCC 23769</name>
    <dbReference type="NCBI Taxonomy" id="714995"/>
    <lineage>
        <taxon>Bacteria</taxon>
        <taxon>Pseudomonadati</taxon>
        <taxon>Pseudomonadota</taxon>
        <taxon>Alphaproteobacteria</taxon>
        <taxon>Acetobacterales</taxon>
        <taxon>Acetobacteraceae</taxon>
        <taxon>Novacetimonas</taxon>
    </lineage>
</organism>
<accession>D5QG66</accession>
<comment type="caution">
    <text evidence="1">The sequence shown here is derived from an EMBL/GenBank/DDBJ whole genome shotgun (WGS) entry which is preliminary data.</text>
</comment>
<dbReference type="InterPro" id="IPR052707">
    <property type="entry name" value="OsmC_Ohr_Peroxiredoxin"/>
</dbReference>
<dbReference type="InterPro" id="IPR019904">
    <property type="entry name" value="Peroxiredoxin_OsmC"/>
</dbReference>
<dbReference type="SUPFAM" id="SSF82784">
    <property type="entry name" value="OsmC-like"/>
    <property type="match status" value="1"/>
</dbReference>
<evidence type="ECO:0000313" key="2">
    <source>
        <dbReference type="Proteomes" id="UP000006468"/>
    </source>
</evidence>
<dbReference type="InterPro" id="IPR015946">
    <property type="entry name" value="KH_dom-like_a/b"/>
</dbReference>
<dbReference type="EMBL" id="ADTV01000040">
    <property type="protein sequence ID" value="EFG83952.1"/>
    <property type="molecule type" value="Genomic_DNA"/>
</dbReference>
<dbReference type="AlphaFoldDB" id="D5QG66"/>
<gene>
    <name evidence="1" type="ORF">GXY_10685</name>
</gene>
<dbReference type="HOGENOM" id="CLU_1174172_0_0_5"/>
<sequence length="236" mass="25540">MVKPASRQHVTWTGRHAPIPCELRVQRYGICTQHAQDFHIRNAPARQAVAFAHHSSVTPALSTFMTYDRYNAMSLLRPTSHGRSLPQQTEHDIMAIKKYGTAQWTGGLKDGKGNVSTESGALSKQPYGFNTRFEATPGTNPEELIGAAHAACFAMALSGVLGSKNITADLLETKSTVTLEKKDDGFAVTAVHLDLHATVQDIDFAAFSELANTAKAGCPISKLLNAPITLEIVLEQ</sequence>
<proteinExistence type="predicted"/>
<dbReference type="Gene3D" id="3.30.300.20">
    <property type="match status" value="1"/>
</dbReference>
<name>D5QG66_NOVHA</name>